<evidence type="ECO:0000256" key="2">
    <source>
        <dbReference type="ARBA" id="ARBA00008725"/>
    </source>
</evidence>
<dbReference type="AlphaFoldDB" id="A0AAX4PAX5"/>
<organism evidence="10 11">
    <name type="scientific">Chloropicon roscoffensis</name>
    <dbReference type="NCBI Taxonomy" id="1461544"/>
    <lineage>
        <taxon>Eukaryota</taxon>
        <taxon>Viridiplantae</taxon>
        <taxon>Chlorophyta</taxon>
        <taxon>Chloropicophyceae</taxon>
        <taxon>Chloropicales</taxon>
        <taxon>Chloropicaceae</taxon>
        <taxon>Chloropicon</taxon>
    </lineage>
</organism>
<keyword evidence="11" id="KW-1185">Reference proteome</keyword>
<dbReference type="GO" id="GO:0004930">
    <property type="term" value="F:G protein-coupled receptor activity"/>
    <property type="evidence" value="ECO:0007669"/>
    <property type="project" value="InterPro"/>
</dbReference>
<dbReference type="Gene3D" id="3.40.190.10">
    <property type="entry name" value="Periplasmic binding protein-like II"/>
    <property type="match status" value="2"/>
</dbReference>
<evidence type="ECO:0000256" key="1">
    <source>
        <dbReference type="ARBA" id="ARBA00004141"/>
    </source>
</evidence>
<proteinExistence type="inferred from homology"/>
<feature type="transmembrane region" description="Helical" evidence="7">
    <location>
        <begin position="929"/>
        <end position="948"/>
    </location>
</feature>
<dbReference type="SUPFAM" id="SSF53850">
    <property type="entry name" value="Periplasmic binding protein-like II"/>
    <property type="match status" value="1"/>
</dbReference>
<name>A0AAX4PAX5_9CHLO</name>
<gene>
    <name evidence="10" type="ORF">HKI87_06g42470</name>
</gene>
<sequence length="1219" mass="136346">MPCKMPCKGDARTSPSLFTVGVLWVLSFLCLLGSGCGLHDFQADSPKGKTTFVVKGCGASSVDSLLEYAIHRYTPREQRTFDCRYGPIERCSQRESTAAVYYGSYGSGLAKSLFLNRTENEVQLEEPPRGRAGDLFGLSESLFLQEDYDKHPDVQLFPLLAVGVVPIYNIEGVGPSEIRLRKQVLSRIFRGNITTWDDPDILETNQDILTKLKSLRNKKINVFVRIDESGTTELWTQALSHFDSEFASKIGVSPKPKWNGVEVHARASSDGVLAGVLSTDQSIGYVSLAEASKLHVSRAALVVDEAGLKATVASASVIHNSMLYKGPASLERFADVNVERQPTRERNAYIPVPDSPHYWPITGYTYLVTRRNYSAANLPEMRTCEDVRELIKFWSWFLQADHVRDEAAALTTFVMPEHIAKSVVSQLHGRIYCNGTLPYELQQTGKVALTAMSAWTGRLMDRYEGHFPINSHYPVELNKEQACKFDRSFFSTSDILIGLTEVSKNSPSNMTKIMTGNDLDPAASHEFLPLPFGILALGIEFNIEGYEDELLITKELEGKFLLKRILRWNDPALVELNPGLAGISDEITIFVSESYLECLVDQSPPDDKNERTLYSRAAHRGLIPGVHVVKHGEESMHVMENKNSLAITTLPDYNVRGHAVLRQERKFAYHVPDAVQAMDISRQEMLKIVASKTGSGFCEQLPYADFQYQYGVCNILAVMQVNIYVKHTYARTPSQRCTIAEDVVLFIASVIDEQMDRLVDPNLGFIPFGEEVRMEAMKKLKNVNCDGKSVLCGSENFAYRDFCSAAARCTRNYTMSSCTLDFSPRQTLTSFEKEVNLEDSEVQGDTLYNGKQSASHPDLPIDQQIHICATSNDTINNFEVELACDHVPKHSSLGLLLCSLSGLFILFQLLSFICLFSQRRSLYVIAGQPLFNCLMILGNITCLSYIPLSIGNFEDWNGPNVNCFIRHALISVGWTMTCSAIVCKPFRIYHIYHNKHLVPTKIVGKDLIKYWLLPVAVDISFLIISWLTCNPAETNALLVSGYGASGSLHGKLDYYVVKCKGFSWIFILLTYSYKAMLTLFGLVMCWKTKKVISVFSEAKLAAIVLYNGTVTSALALLVMNFGSLEENEILILQATAIYFFTASNVILLVWPRYLEAIGFITSENLGKTENFFVETWSSGSTPTLEENDEADGEEDIPRDEADREEDIPRDDEGHPENVI</sequence>
<feature type="transmembrane region" description="Helical" evidence="7">
    <location>
        <begin position="893"/>
        <end position="917"/>
    </location>
</feature>
<dbReference type="EMBL" id="CP151506">
    <property type="protein sequence ID" value="WZN62705.1"/>
    <property type="molecule type" value="Genomic_DNA"/>
</dbReference>
<keyword evidence="3 7" id="KW-0812">Transmembrane</keyword>
<feature type="region of interest" description="Disordered" evidence="6">
    <location>
        <begin position="1178"/>
        <end position="1219"/>
    </location>
</feature>
<dbReference type="InterPro" id="IPR050962">
    <property type="entry name" value="Phosphate-bind_PstS"/>
</dbReference>
<accession>A0AAX4PAX5</accession>
<feature type="transmembrane region" description="Helical" evidence="7">
    <location>
        <begin position="1130"/>
        <end position="1150"/>
    </location>
</feature>
<feature type="transmembrane region" description="Helical" evidence="7">
    <location>
        <begin position="968"/>
        <end position="989"/>
    </location>
</feature>
<comment type="similarity">
    <text evidence="2">Belongs to the PstS family.</text>
</comment>
<dbReference type="Pfam" id="PF00003">
    <property type="entry name" value="7tm_3"/>
    <property type="match status" value="1"/>
</dbReference>
<evidence type="ECO:0000256" key="7">
    <source>
        <dbReference type="SAM" id="Phobius"/>
    </source>
</evidence>
<feature type="chain" id="PRO_5043904156" evidence="8">
    <location>
        <begin position="38"/>
        <end position="1219"/>
    </location>
</feature>
<evidence type="ECO:0000313" key="11">
    <source>
        <dbReference type="Proteomes" id="UP001472866"/>
    </source>
</evidence>
<dbReference type="PANTHER" id="PTHR42996">
    <property type="entry name" value="PHOSPHATE-BINDING PROTEIN PSTS"/>
    <property type="match status" value="1"/>
</dbReference>
<evidence type="ECO:0000259" key="9">
    <source>
        <dbReference type="PROSITE" id="PS50259"/>
    </source>
</evidence>
<dbReference type="InterPro" id="IPR024370">
    <property type="entry name" value="PBP_domain"/>
</dbReference>
<reference evidence="10 11" key="1">
    <citation type="submission" date="2024-03" db="EMBL/GenBank/DDBJ databases">
        <title>Complete genome sequence of the green alga Chloropicon roscoffensis RCC1871.</title>
        <authorList>
            <person name="Lemieux C."/>
            <person name="Pombert J.-F."/>
            <person name="Otis C."/>
            <person name="Turmel M."/>
        </authorList>
    </citation>
    <scope>NUCLEOTIDE SEQUENCE [LARGE SCALE GENOMIC DNA]</scope>
    <source>
        <strain evidence="10 11">RCC1871</strain>
    </source>
</reference>
<evidence type="ECO:0000256" key="4">
    <source>
        <dbReference type="ARBA" id="ARBA00022989"/>
    </source>
</evidence>
<evidence type="ECO:0000256" key="3">
    <source>
        <dbReference type="ARBA" id="ARBA00022692"/>
    </source>
</evidence>
<feature type="transmembrane region" description="Helical" evidence="7">
    <location>
        <begin position="1098"/>
        <end position="1118"/>
    </location>
</feature>
<dbReference type="InterPro" id="IPR017978">
    <property type="entry name" value="GPCR_3_C"/>
</dbReference>
<feature type="domain" description="G-protein coupled receptors family 3 profile" evidence="9">
    <location>
        <begin position="963"/>
        <end position="1148"/>
    </location>
</feature>
<evidence type="ECO:0000313" key="10">
    <source>
        <dbReference type="EMBL" id="WZN62705.1"/>
    </source>
</evidence>
<feature type="transmembrane region" description="Helical" evidence="7">
    <location>
        <begin position="1062"/>
        <end position="1086"/>
    </location>
</feature>
<dbReference type="PANTHER" id="PTHR42996:SF1">
    <property type="entry name" value="PHOSPHATE-BINDING PROTEIN PSTS"/>
    <property type="match status" value="1"/>
</dbReference>
<keyword evidence="5 7" id="KW-0472">Membrane</keyword>
<dbReference type="GO" id="GO:0016020">
    <property type="term" value="C:membrane"/>
    <property type="evidence" value="ECO:0007669"/>
    <property type="project" value="UniProtKB-SubCell"/>
</dbReference>
<keyword evidence="4 7" id="KW-1133">Transmembrane helix</keyword>
<feature type="signal peptide" evidence="8">
    <location>
        <begin position="1"/>
        <end position="37"/>
    </location>
</feature>
<keyword evidence="8" id="KW-0732">Signal</keyword>
<evidence type="ECO:0000256" key="5">
    <source>
        <dbReference type="ARBA" id="ARBA00023136"/>
    </source>
</evidence>
<evidence type="ECO:0000256" key="6">
    <source>
        <dbReference type="SAM" id="MobiDB-lite"/>
    </source>
</evidence>
<dbReference type="Proteomes" id="UP001472866">
    <property type="component" value="Chromosome 06"/>
</dbReference>
<feature type="compositionally biased region" description="Basic and acidic residues" evidence="6">
    <location>
        <begin position="1210"/>
        <end position="1219"/>
    </location>
</feature>
<protein>
    <submittedName>
        <fullName evidence="10">Phosphate-binding protein</fullName>
    </submittedName>
</protein>
<feature type="compositionally biased region" description="Acidic residues" evidence="6">
    <location>
        <begin position="1185"/>
        <end position="1209"/>
    </location>
</feature>
<dbReference type="Pfam" id="PF12849">
    <property type="entry name" value="PBP_like_2"/>
    <property type="match status" value="1"/>
</dbReference>
<comment type="subcellular location">
    <subcellularLocation>
        <location evidence="1">Membrane</location>
        <topology evidence="1">Multi-pass membrane protein</topology>
    </subcellularLocation>
</comment>
<feature type="transmembrane region" description="Helical" evidence="7">
    <location>
        <begin position="1010"/>
        <end position="1028"/>
    </location>
</feature>
<evidence type="ECO:0000256" key="8">
    <source>
        <dbReference type="SAM" id="SignalP"/>
    </source>
</evidence>
<dbReference type="PROSITE" id="PS50259">
    <property type="entry name" value="G_PROTEIN_RECEP_F3_4"/>
    <property type="match status" value="1"/>
</dbReference>